<dbReference type="Gene3D" id="2.60.120.260">
    <property type="entry name" value="Galactose-binding domain-like"/>
    <property type="match status" value="1"/>
</dbReference>
<accession>A0A0E3ZW09</accession>
<gene>
    <name evidence="1" type="ORF">SD10_11515</name>
</gene>
<dbReference type="EMBL" id="CP010429">
    <property type="protein sequence ID" value="AKD55438.1"/>
    <property type="molecule type" value="Genomic_DNA"/>
</dbReference>
<dbReference type="SUPFAM" id="SSF49785">
    <property type="entry name" value="Galactose-binding domain-like"/>
    <property type="match status" value="1"/>
</dbReference>
<name>A0A0E3ZW09_9BACT</name>
<reference evidence="1 2" key="1">
    <citation type="journal article" date="2014" name="Curr. Microbiol.">
        <title>Spirosoma radiotolerans sp. nov., a gamma-radiation-resistant bacterium isolated from gamma ray-irradiated soil.</title>
        <authorList>
            <person name="Lee J.J."/>
            <person name="Srinivasan S."/>
            <person name="Lim S."/>
            <person name="Joe M."/>
            <person name="Im S."/>
            <person name="Bae S.I."/>
            <person name="Park K.R."/>
            <person name="Han J.H."/>
            <person name="Park S.H."/>
            <person name="Joo B.M."/>
            <person name="Park S.J."/>
            <person name="Kim M.K."/>
        </authorList>
    </citation>
    <scope>NUCLEOTIDE SEQUENCE [LARGE SCALE GENOMIC DNA]</scope>
    <source>
        <strain evidence="1 2">DG5A</strain>
    </source>
</reference>
<dbReference type="AlphaFoldDB" id="A0A0E3ZW09"/>
<dbReference type="OrthoDB" id="948686at2"/>
<dbReference type="RefSeq" id="WP_046573932.1">
    <property type="nucleotide sequence ID" value="NZ_CP010429.1"/>
</dbReference>
<keyword evidence="2" id="KW-1185">Reference proteome</keyword>
<dbReference type="PATRIC" id="fig|1379870.5.peg.2503"/>
<evidence type="ECO:0000313" key="2">
    <source>
        <dbReference type="Proteomes" id="UP000033054"/>
    </source>
</evidence>
<proteinExistence type="predicted"/>
<dbReference type="InterPro" id="IPR008979">
    <property type="entry name" value="Galactose-bd-like_sf"/>
</dbReference>
<organism evidence="1 2">
    <name type="scientific">Spirosoma radiotolerans</name>
    <dbReference type="NCBI Taxonomy" id="1379870"/>
    <lineage>
        <taxon>Bacteria</taxon>
        <taxon>Pseudomonadati</taxon>
        <taxon>Bacteroidota</taxon>
        <taxon>Cytophagia</taxon>
        <taxon>Cytophagales</taxon>
        <taxon>Cytophagaceae</taxon>
        <taxon>Spirosoma</taxon>
    </lineage>
</organism>
<dbReference type="HOGENOM" id="CLU_1407968_0_0_10"/>
<dbReference type="KEGG" id="srd:SD10_11515"/>
<sequence>MNTITQLFALFITCTLLNSCKKQEPQVQSTANVLTNGDFEASPYQDWISSSYKAATTNPNNYSVVYTTDAASSPTHSIKISLNASPSDTTFHVFQQVINQTTKSIPTGAKLTLKVKIKTANLQGNGVSLVIGGNRGGDANYAPTFYTSTEGKISIVGTNDFKEYSLTFDALPANTSTLYVALFYLPKTTGTVYYDDVSLSVN</sequence>
<dbReference type="Proteomes" id="UP000033054">
    <property type="component" value="Chromosome"/>
</dbReference>
<protein>
    <submittedName>
        <fullName evidence="1">Uncharacterized protein</fullName>
    </submittedName>
</protein>
<evidence type="ECO:0000313" key="1">
    <source>
        <dbReference type="EMBL" id="AKD55438.1"/>
    </source>
</evidence>